<sequence length="454" mass="47861">MGIYGALATAVTGLQAQSFALEHISGNIANSQTTGYKRIETDFVDLIPDAPSKRQIAGAVLAQSRATNDVQGDITVADRNTYMAINGSGFFVVEKKIGTNDGNAVFGGTDFYTRRGDFDVDKEGYLVNGSSAYLKGLPIDSKTGNVAGSVPEVIKLDNSFLPSQRTAVFNYQLNLPQLPKNAGYDPVNPNSELIDATAYNGGSIDPNIVADDNALFLADSIAGGAITVYAENGAPANVQLRWAKTDSYANGGSDTWNLFYQFDGDAAGTNPQWKNVGTDYVFGTNGSLSPTISSVNLTGLVIDGITIGDVSLLHGSNGVTQFADANGTAEVTKLSQNGFPAGEFVSVEVNSEGRIVANYSNGKKVELAQVVTANFNSENQLRRHDGGVYSATSESGDAILDIDGKVTGAALESSNTDISEEFTKLIVTQQAYAAGTRIVSSADEMLQEALNMVR</sequence>
<reference evidence="10" key="2">
    <citation type="submission" date="2023-01" db="EMBL/GenBank/DDBJ databases">
        <title>Draft genome sequence of Maritalea porphyrae strain NBRC 107169.</title>
        <authorList>
            <person name="Sun Q."/>
            <person name="Mori K."/>
        </authorList>
    </citation>
    <scope>NUCLEOTIDE SEQUENCE</scope>
    <source>
        <strain evidence="10">NBRC 107169</strain>
    </source>
</reference>
<dbReference type="EMBL" id="BSNI01000002">
    <property type="protein sequence ID" value="GLQ18855.1"/>
    <property type="molecule type" value="Genomic_DNA"/>
</dbReference>
<comment type="caution">
    <text evidence="10">The sequence shown here is derived from an EMBL/GenBank/DDBJ whole genome shotgun (WGS) entry which is preliminary data.</text>
</comment>
<name>A0ABQ5UU97_9HYPH</name>
<dbReference type="RefSeq" id="WP_284365951.1">
    <property type="nucleotide sequence ID" value="NZ_BSNI01000002.1"/>
</dbReference>
<feature type="domain" description="Flagellar hook protein FlgE D2" evidence="8">
    <location>
        <begin position="225"/>
        <end position="339"/>
    </location>
</feature>
<reference evidence="10" key="1">
    <citation type="journal article" date="2014" name="Int. J. Syst. Evol. Microbiol.">
        <title>Complete genome of a new Firmicutes species belonging to the dominant human colonic microbiota ('Ruminococcus bicirculans') reveals two chromosomes and a selective capacity to utilize plant glucans.</title>
        <authorList>
            <consortium name="NISC Comparative Sequencing Program"/>
            <person name="Wegmann U."/>
            <person name="Louis P."/>
            <person name="Goesmann A."/>
            <person name="Henrissat B."/>
            <person name="Duncan S.H."/>
            <person name="Flint H.J."/>
        </authorList>
    </citation>
    <scope>NUCLEOTIDE SEQUENCE</scope>
    <source>
        <strain evidence="10">NBRC 107169</strain>
    </source>
</reference>
<evidence type="ECO:0000259" key="7">
    <source>
        <dbReference type="Pfam" id="PF06429"/>
    </source>
</evidence>
<evidence type="ECO:0000256" key="4">
    <source>
        <dbReference type="ARBA" id="ARBA00023143"/>
    </source>
</evidence>
<dbReference type="SUPFAM" id="SSF117143">
    <property type="entry name" value="Flagellar hook protein flgE"/>
    <property type="match status" value="1"/>
</dbReference>
<evidence type="ECO:0000259" key="6">
    <source>
        <dbReference type="Pfam" id="PF00460"/>
    </source>
</evidence>
<dbReference type="InterPro" id="IPR010930">
    <property type="entry name" value="Flg_bb/hook_C_dom"/>
</dbReference>
<evidence type="ECO:0000259" key="9">
    <source>
        <dbReference type="Pfam" id="PF22692"/>
    </source>
</evidence>
<feature type="domain" description="Flagellar hook protein FlgE/F/G-like D1" evidence="9">
    <location>
        <begin position="84"/>
        <end position="136"/>
    </location>
</feature>
<dbReference type="Pfam" id="PF22692">
    <property type="entry name" value="LlgE_F_G_D1"/>
    <property type="match status" value="1"/>
</dbReference>
<comment type="function">
    <text evidence="5">A flexible structure which links the flagellar filament to the drive apparatus in the basal body.</text>
</comment>
<proteinExistence type="inferred from homology"/>
<dbReference type="Pfam" id="PF00460">
    <property type="entry name" value="Flg_bb_rod"/>
    <property type="match status" value="1"/>
</dbReference>
<dbReference type="Pfam" id="PF07559">
    <property type="entry name" value="FlgE_D2"/>
    <property type="match status" value="1"/>
</dbReference>
<dbReference type="InterPro" id="IPR020013">
    <property type="entry name" value="Flagellar_FlgE/F/G"/>
</dbReference>
<dbReference type="Proteomes" id="UP001161405">
    <property type="component" value="Unassembled WGS sequence"/>
</dbReference>
<evidence type="ECO:0000313" key="10">
    <source>
        <dbReference type="EMBL" id="GLQ18855.1"/>
    </source>
</evidence>
<evidence type="ECO:0000256" key="5">
    <source>
        <dbReference type="RuleBase" id="RU362116"/>
    </source>
</evidence>
<dbReference type="InterPro" id="IPR011491">
    <property type="entry name" value="FlgE_D2"/>
</dbReference>
<evidence type="ECO:0000256" key="3">
    <source>
        <dbReference type="ARBA" id="ARBA00019015"/>
    </source>
</evidence>
<dbReference type="InterPro" id="IPR037925">
    <property type="entry name" value="FlgE/F/G-like"/>
</dbReference>
<keyword evidence="11" id="KW-1185">Reference proteome</keyword>
<organism evidence="10 11">
    <name type="scientific">Maritalea porphyrae</name>
    <dbReference type="NCBI Taxonomy" id="880732"/>
    <lineage>
        <taxon>Bacteria</taxon>
        <taxon>Pseudomonadati</taxon>
        <taxon>Pseudomonadota</taxon>
        <taxon>Alphaproteobacteria</taxon>
        <taxon>Hyphomicrobiales</taxon>
        <taxon>Devosiaceae</taxon>
        <taxon>Maritalea</taxon>
    </lineage>
</organism>
<feature type="domain" description="Flagellar basal body rod protein N-terminal" evidence="6">
    <location>
        <begin position="7"/>
        <end position="37"/>
    </location>
</feature>
<dbReference type="InterPro" id="IPR001444">
    <property type="entry name" value="Flag_bb_rod_N"/>
</dbReference>
<dbReference type="Pfam" id="PF06429">
    <property type="entry name" value="Flg_bbr_C"/>
    <property type="match status" value="1"/>
</dbReference>
<dbReference type="InterPro" id="IPR053967">
    <property type="entry name" value="LlgE_F_G-like_D1"/>
</dbReference>
<evidence type="ECO:0000256" key="1">
    <source>
        <dbReference type="ARBA" id="ARBA00004117"/>
    </source>
</evidence>
<evidence type="ECO:0000313" key="11">
    <source>
        <dbReference type="Proteomes" id="UP001161405"/>
    </source>
</evidence>
<dbReference type="Gene3D" id="2.60.98.20">
    <property type="entry name" value="Flagellar hook protein FlgE"/>
    <property type="match status" value="1"/>
</dbReference>
<gene>
    <name evidence="10" type="ORF">GCM10007879_31040</name>
</gene>
<dbReference type="InterPro" id="IPR037058">
    <property type="entry name" value="Falgellar_hook_FlgE_sf"/>
</dbReference>
<evidence type="ECO:0000256" key="2">
    <source>
        <dbReference type="ARBA" id="ARBA00009677"/>
    </source>
</evidence>
<feature type="domain" description="Flagellar basal-body/hook protein C-terminal" evidence="7">
    <location>
        <begin position="410"/>
        <end position="452"/>
    </location>
</feature>
<protein>
    <recommendedName>
        <fullName evidence="3 5">Flagellar hook protein FlgE</fullName>
    </recommendedName>
</protein>
<dbReference type="PANTHER" id="PTHR30435">
    <property type="entry name" value="FLAGELLAR PROTEIN"/>
    <property type="match status" value="1"/>
</dbReference>
<dbReference type="NCBIfam" id="TIGR03506">
    <property type="entry name" value="FlgEFG_subfam"/>
    <property type="match status" value="1"/>
</dbReference>
<dbReference type="PANTHER" id="PTHR30435:SF1">
    <property type="entry name" value="FLAGELLAR HOOK PROTEIN FLGE"/>
    <property type="match status" value="1"/>
</dbReference>
<accession>A0ABQ5UU97</accession>
<comment type="subcellular location">
    <subcellularLocation>
        <location evidence="1 5">Bacterial flagellum basal body</location>
    </subcellularLocation>
</comment>
<evidence type="ECO:0000259" key="8">
    <source>
        <dbReference type="Pfam" id="PF07559"/>
    </source>
</evidence>
<keyword evidence="4 5" id="KW-0975">Bacterial flagellum</keyword>
<comment type="similarity">
    <text evidence="2 5">Belongs to the flagella basal body rod proteins family.</text>
</comment>